<keyword evidence="3" id="KW-1185">Reference proteome</keyword>
<protein>
    <submittedName>
        <fullName evidence="2">Uridine kinase</fullName>
    </submittedName>
</protein>
<keyword evidence="2" id="KW-0808">Transferase</keyword>
<sequence>MRETHLRQGRQTVKLGLIKAIHDLFPGERLKTSYSILEGVFCGLVGSALSTREVKQIGARLKRWAADPASRITLLGRDGGYHVYDVDDLTARVVYPALENPREVEPFEVIPFADGFIVDFGDIDKGDGAPLIPPTLLSAAYAETQAWLDRVDVEVVADVNAYIRDGRALKLVGIAEALQEKRLADIADTILAERRALRVLAIAGPSSSGKTTTTHRLATQLEVNGLKPVALSLDDYFVDRAHTPRDDDGRYDFESPDALDLPLLTSDLARLVAGETVRTPHFDFVTGSRLPATTPLSVGPDEILLIEGIHALNPRLTGSISRTAVFKVYVSALGGLNIDLMNRVPTTEVRLLRRIIRDHRYRGITPETTLGQWDSVRRGEYEHIFVFQEDADVMVNSSMMYELNVLRPYAEEALATIPDDSPHVDTRDRLLNLLGFFDPLPADRVPFNSILREFIGGSLYVDP</sequence>
<keyword evidence="2" id="KW-0418">Kinase</keyword>
<dbReference type="AlphaFoldDB" id="A0A1C0AQF5"/>
<dbReference type="Proteomes" id="UP000093501">
    <property type="component" value="Unassembled WGS sequence"/>
</dbReference>
<dbReference type="Pfam" id="PF00485">
    <property type="entry name" value="PRK"/>
    <property type="match status" value="1"/>
</dbReference>
<dbReference type="InterPro" id="IPR027417">
    <property type="entry name" value="P-loop_NTPase"/>
</dbReference>
<organism evidence="2 3">
    <name type="scientific">Tessaracoccus lapidicaptus</name>
    <dbReference type="NCBI Taxonomy" id="1427523"/>
    <lineage>
        <taxon>Bacteria</taxon>
        <taxon>Bacillati</taxon>
        <taxon>Actinomycetota</taxon>
        <taxon>Actinomycetes</taxon>
        <taxon>Propionibacteriales</taxon>
        <taxon>Propionibacteriaceae</taxon>
        <taxon>Tessaracoccus</taxon>
    </lineage>
</organism>
<dbReference type="GO" id="GO:0016301">
    <property type="term" value="F:kinase activity"/>
    <property type="evidence" value="ECO:0007669"/>
    <property type="project" value="UniProtKB-KW"/>
</dbReference>
<feature type="domain" description="Phosphoribulokinase/uridine kinase" evidence="1">
    <location>
        <begin position="199"/>
        <end position="396"/>
    </location>
</feature>
<evidence type="ECO:0000313" key="2">
    <source>
        <dbReference type="EMBL" id="OCL36678.1"/>
    </source>
</evidence>
<dbReference type="GO" id="GO:0005524">
    <property type="term" value="F:ATP binding"/>
    <property type="evidence" value="ECO:0007669"/>
    <property type="project" value="InterPro"/>
</dbReference>
<dbReference type="CDD" id="cd02028">
    <property type="entry name" value="UMPK_like"/>
    <property type="match status" value="1"/>
</dbReference>
<dbReference type="InterPro" id="IPR006083">
    <property type="entry name" value="PRK/URK"/>
</dbReference>
<reference evidence="3" key="1">
    <citation type="submission" date="2016-07" db="EMBL/GenBank/DDBJ databases">
        <authorList>
            <person name="Florea S."/>
            <person name="Webb J.S."/>
            <person name="Jaromczyk J."/>
            <person name="Schardl C.L."/>
        </authorList>
    </citation>
    <scope>NUCLEOTIDE SEQUENCE [LARGE SCALE GENOMIC DNA]</scope>
    <source>
        <strain evidence="3">IPBSL-7</strain>
    </source>
</reference>
<dbReference type="PANTHER" id="PTHR10285">
    <property type="entry name" value="URIDINE KINASE"/>
    <property type="match status" value="1"/>
</dbReference>
<dbReference type="Gene3D" id="3.40.50.300">
    <property type="entry name" value="P-loop containing nucleotide triphosphate hydrolases"/>
    <property type="match status" value="1"/>
</dbReference>
<name>A0A1C0AQF5_9ACTN</name>
<accession>A0A1C0AQF5</accession>
<comment type="caution">
    <text evidence="2">The sequence shown here is derived from an EMBL/GenBank/DDBJ whole genome shotgun (WGS) entry which is preliminary data.</text>
</comment>
<dbReference type="RefSeq" id="WP_068750422.1">
    <property type="nucleotide sequence ID" value="NZ_MBQD01000010.1"/>
</dbReference>
<gene>
    <name evidence="2" type="ORF">BCR15_14055</name>
</gene>
<dbReference type="EMBL" id="MBQD01000010">
    <property type="protein sequence ID" value="OCL36678.1"/>
    <property type="molecule type" value="Genomic_DNA"/>
</dbReference>
<evidence type="ECO:0000313" key="3">
    <source>
        <dbReference type="Proteomes" id="UP000093501"/>
    </source>
</evidence>
<dbReference type="SUPFAM" id="SSF52540">
    <property type="entry name" value="P-loop containing nucleoside triphosphate hydrolases"/>
    <property type="match status" value="1"/>
</dbReference>
<evidence type="ECO:0000259" key="1">
    <source>
        <dbReference type="Pfam" id="PF00485"/>
    </source>
</evidence>
<proteinExistence type="predicted"/>